<gene>
    <name evidence="2" type="ORF">EUS_09750</name>
</gene>
<name>D4JSW7_9FIRM</name>
<dbReference type="InterPro" id="IPR025463">
    <property type="entry name" value="DUF4314"/>
</dbReference>
<dbReference type="Pfam" id="PF14192">
    <property type="entry name" value="DUF4314"/>
    <property type="match status" value="1"/>
</dbReference>
<organism evidence="2 3">
    <name type="scientific">[Eubacterium] siraeum 70/3</name>
    <dbReference type="NCBI Taxonomy" id="657319"/>
    <lineage>
        <taxon>Bacteria</taxon>
        <taxon>Bacillati</taxon>
        <taxon>Bacillota</taxon>
        <taxon>Clostridia</taxon>
        <taxon>Eubacteriales</taxon>
        <taxon>Oscillospiraceae</taxon>
        <taxon>Oscillospiraceae incertae sedis</taxon>
    </lineage>
</organism>
<dbReference type="AlphaFoldDB" id="D4JSW7"/>
<feature type="domain" description="DUF4314" evidence="1">
    <location>
        <begin position="12"/>
        <end position="74"/>
    </location>
</feature>
<protein>
    <recommendedName>
        <fullName evidence="1">DUF4314 domain-containing protein</fullName>
    </recommendedName>
</protein>
<evidence type="ECO:0000313" key="3">
    <source>
        <dbReference type="Proteomes" id="UP000008803"/>
    </source>
</evidence>
<accession>D4JSW7</accession>
<dbReference type="PATRIC" id="fig|657319.3.peg.1269"/>
<evidence type="ECO:0000259" key="1">
    <source>
        <dbReference type="Pfam" id="PF14192"/>
    </source>
</evidence>
<dbReference type="EMBL" id="FP929044">
    <property type="protein sequence ID" value="CBK96186.1"/>
    <property type="molecule type" value="Genomic_DNA"/>
</dbReference>
<proteinExistence type="predicted"/>
<dbReference type="BioCyc" id="ESIR657319:G136K-823-MONOMER"/>
<sequence length="98" mass="11511">MNDWERLHRQAERYKQSYPPGTRVMLLNMNDPYSPVERGMRGTVQSVDDIGQLLMKWDNGRALALIPGEDSFRRLTQEEIDRELQEQAQEQTISEQSM</sequence>
<dbReference type="KEGG" id="esu:EUS_09750"/>
<reference evidence="2 3" key="2">
    <citation type="submission" date="2010-03" db="EMBL/GenBank/DDBJ databases">
        <authorList>
            <person name="Pajon A."/>
        </authorList>
    </citation>
    <scope>NUCLEOTIDE SEQUENCE [LARGE SCALE GENOMIC DNA]</scope>
    <source>
        <strain evidence="2 3">70/3</strain>
    </source>
</reference>
<dbReference type="Proteomes" id="UP000008803">
    <property type="component" value="Chromosome"/>
</dbReference>
<reference evidence="2 3" key="1">
    <citation type="submission" date="2010-03" db="EMBL/GenBank/DDBJ databases">
        <title>The genome sequence of Eubacterium siraeum 70/3.</title>
        <authorList>
            <consortium name="metaHIT consortium -- http://www.metahit.eu/"/>
            <person name="Pajon A."/>
            <person name="Turner K."/>
            <person name="Parkhill J."/>
            <person name="Duncan S."/>
            <person name="Flint H."/>
        </authorList>
    </citation>
    <scope>NUCLEOTIDE SEQUENCE [LARGE SCALE GENOMIC DNA]</scope>
    <source>
        <strain evidence="2 3">70/3</strain>
    </source>
</reference>
<dbReference type="HOGENOM" id="CLU_179854_0_0_9"/>
<evidence type="ECO:0000313" key="2">
    <source>
        <dbReference type="EMBL" id="CBK96186.1"/>
    </source>
</evidence>